<feature type="domain" description="HTH luxR-type" evidence="5">
    <location>
        <begin position="82"/>
        <end position="147"/>
    </location>
</feature>
<feature type="transmembrane region" description="Helical" evidence="4">
    <location>
        <begin position="48"/>
        <end position="67"/>
    </location>
</feature>
<dbReference type="CDD" id="cd06170">
    <property type="entry name" value="LuxR_C_like"/>
    <property type="match status" value="1"/>
</dbReference>
<keyword evidence="2" id="KW-0238">DNA-binding</keyword>
<reference evidence="6" key="1">
    <citation type="submission" date="2023-06" db="EMBL/GenBank/DDBJ databases">
        <title>Genomic of Agaribacillus aureum.</title>
        <authorList>
            <person name="Wang G."/>
        </authorList>
    </citation>
    <scope>NUCLEOTIDE SEQUENCE</scope>
    <source>
        <strain evidence="6">BMA12</strain>
    </source>
</reference>
<keyword evidence="7" id="KW-1185">Reference proteome</keyword>
<name>A0ABT8L8D1_9BACT</name>
<dbReference type="RefSeq" id="WP_346759361.1">
    <property type="nucleotide sequence ID" value="NZ_JAUJEB010000004.1"/>
</dbReference>
<dbReference type="PROSITE" id="PS00622">
    <property type="entry name" value="HTH_LUXR_1"/>
    <property type="match status" value="1"/>
</dbReference>
<evidence type="ECO:0000256" key="2">
    <source>
        <dbReference type="ARBA" id="ARBA00023125"/>
    </source>
</evidence>
<comment type="caution">
    <text evidence="6">The sequence shown here is derived from an EMBL/GenBank/DDBJ whole genome shotgun (WGS) entry which is preliminary data.</text>
</comment>
<keyword evidence="3" id="KW-0804">Transcription</keyword>
<dbReference type="Gene3D" id="1.10.10.10">
    <property type="entry name" value="Winged helix-like DNA-binding domain superfamily/Winged helix DNA-binding domain"/>
    <property type="match status" value="1"/>
</dbReference>
<keyword evidence="4" id="KW-1133">Transmembrane helix</keyword>
<dbReference type="PANTHER" id="PTHR44688">
    <property type="entry name" value="DNA-BINDING TRANSCRIPTIONAL ACTIVATOR DEVR_DOSR"/>
    <property type="match status" value="1"/>
</dbReference>
<dbReference type="PANTHER" id="PTHR44688:SF16">
    <property type="entry name" value="DNA-BINDING TRANSCRIPTIONAL ACTIVATOR DEVR_DOSR"/>
    <property type="match status" value="1"/>
</dbReference>
<dbReference type="PROSITE" id="PS50043">
    <property type="entry name" value="HTH_LUXR_2"/>
    <property type="match status" value="1"/>
</dbReference>
<evidence type="ECO:0000313" key="7">
    <source>
        <dbReference type="Proteomes" id="UP001172083"/>
    </source>
</evidence>
<dbReference type="InterPro" id="IPR036388">
    <property type="entry name" value="WH-like_DNA-bd_sf"/>
</dbReference>
<keyword evidence="4" id="KW-0472">Membrane</keyword>
<accession>A0ABT8L8D1</accession>
<gene>
    <name evidence="6" type="ORF">QQ020_18250</name>
</gene>
<keyword evidence="1" id="KW-0805">Transcription regulation</keyword>
<sequence>MFDWKTVDPPMAQKRKKNILIIYGLLMGLLLIILQVVNYRAIIRDITIEIYSVIIAVFFLSIGLWFGRNGLRKKTGKNTRKKDPRDLGLSHREVDVLQLMAQGLTNKEIANRLYVSLNTIKTHTSNIYLKLDVERRAQAIRKAQDLDLV</sequence>
<evidence type="ECO:0000256" key="4">
    <source>
        <dbReference type="SAM" id="Phobius"/>
    </source>
</evidence>
<evidence type="ECO:0000256" key="1">
    <source>
        <dbReference type="ARBA" id="ARBA00023015"/>
    </source>
</evidence>
<dbReference type="Pfam" id="PF00196">
    <property type="entry name" value="GerE"/>
    <property type="match status" value="1"/>
</dbReference>
<dbReference type="InterPro" id="IPR016032">
    <property type="entry name" value="Sig_transdc_resp-reg_C-effctor"/>
</dbReference>
<proteinExistence type="predicted"/>
<keyword evidence="4" id="KW-0812">Transmembrane</keyword>
<feature type="transmembrane region" description="Helical" evidence="4">
    <location>
        <begin position="20"/>
        <end position="42"/>
    </location>
</feature>
<dbReference type="PRINTS" id="PR00038">
    <property type="entry name" value="HTHLUXR"/>
</dbReference>
<dbReference type="EMBL" id="JAUJEB010000004">
    <property type="protein sequence ID" value="MDN5214024.1"/>
    <property type="molecule type" value="Genomic_DNA"/>
</dbReference>
<dbReference type="SMART" id="SM00421">
    <property type="entry name" value="HTH_LUXR"/>
    <property type="match status" value="1"/>
</dbReference>
<organism evidence="6 7">
    <name type="scientific">Agaribacillus aureus</name>
    <dbReference type="NCBI Taxonomy" id="3051825"/>
    <lineage>
        <taxon>Bacteria</taxon>
        <taxon>Pseudomonadati</taxon>
        <taxon>Bacteroidota</taxon>
        <taxon>Cytophagia</taxon>
        <taxon>Cytophagales</taxon>
        <taxon>Splendidivirgaceae</taxon>
        <taxon>Agaribacillus</taxon>
    </lineage>
</organism>
<dbReference type="SUPFAM" id="SSF46894">
    <property type="entry name" value="C-terminal effector domain of the bipartite response regulators"/>
    <property type="match status" value="1"/>
</dbReference>
<dbReference type="Proteomes" id="UP001172083">
    <property type="component" value="Unassembled WGS sequence"/>
</dbReference>
<evidence type="ECO:0000256" key="3">
    <source>
        <dbReference type="ARBA" id="ARBA00023163"/>
    </source>
</evidence>
<dbReference type="InterPro" id="IPR000792">
    <property type="entry name" value="Tscrpt_reg_LuxR_C"/>
</dbReference>
<evidence type="ECO:0000259" key="5">
    <source>
        <dbReference type="PROSITE" id="PS50043"/>
    </source>
</evidence>
<evidence type="ECO:0000313" key="6">
    <source>
        <dbReference type="EMBL" id="MDN5214024.1"/>
    </source>
</evidence>
<protein>
    <submittedName>
        <fullName evidence="6">Response regulator transcription factor</fullName>
    </submittedName>
</protein>